<protein>
    <submittedName>
        <fullName evidence="1">Helix-turn-helix transcriptional regulator</fullName>
    </submittedName>
</protein>
<proteinExistence type="predicted"/>
<evidence type="ECO:0000313" key="1">
    <source>
        <dbReference type="EMBL" id="MBA0088303.1"/>
    </source>
</evidence>
<reference evidence="1" key="1">
    <citation type="submission" date="2020-06" db="EMBL/GenBank/DDBJ databases">
        <title>Legume-microbial interactions unlock mineral nutrients during tropical forest succession.</title>
        <authorList>
            <person name="Epihov D.Z."/>
        </authorList>
    </citation>
    <scope>NUCLEOTIDE SEQUENCE [LARGE SCALE GENOMIC DNA]</scope>
    <source>
        <strain evidence="1">Pan2503</strain>
    </source>
</reference>
<accession>A0A7V8SZN7</accession>
<dbReference type="InterPro" id="IPR036390">
    <property type="entry name" value="WH_DNA-bd_sf"/>
</dbReference>
<dbReference type="Proteomes" id="UP000567293">
    <property type="component" value="Unassembled WGS sequence"/>
</dbReference>
<dbReference type="InterPro" id="IPR036388">
    <property type="entry name" value="WH-like_DNA-bd_sf"/>
</dbReference>
<sequence length="72" mass="8581">LLRRARLVEESRHGRNRVYRLNPGPLRVVDTWLDHYRSFWQGSLANLKSYVEAEYAKESSGPQQPKRKKRKT</sequence>
<keyword evidence="2" id="KW-1185">Reference proteome</keyword>
<gene>
    <name evidence="1" type="ORF">HRJ53_25240</name>
</gene>
<comment type="caution">
    <text evidence="1">The sequence shown here is derived from an EMBL/GenBank/DDBJ whole genome shotgun (WGS) entry which is preliminary data.</text>
</comment>
<feature type="non-terminal residue" evidence="1">
    <location>
        <position position="1"/>
    </location>
</feature>
<dbReference type="AlphaFoldDB" id="A0A7V8SZN7"/>
<dbReference type="EMBL" id="JACDQQ010002434">
    <property type="protein sequence ID" value="MBA0088303.1"/>
    <property type="molecule type" value="Genomic_DNA"/>
</dbReference>
<organism evidence="1 2">
    <name type="scientific">Candidatus Acidiferrum panamense</name>
    <dbReference type="NCBI Taxonomy" id="2741543"/>
    <lineage>
        <taxon>Bacteria</taxon>
        <taxon>Pseudomonadati</taxon>
        <taxon>Acidobacteriota</taxon>
        <taxon>Terriglobia</taxon>
        <taxon>Candidatus Acidiferrales</taxon>
        <taxon>Candidatus Acidiferrum</taxon>
    </lineage>
</organism>
<evidence type="ECO:0000313" key="2">
    <source>
        <dbReference type="Proteomes" id="UP000567293"/>
    </source>
</evidence>
<dbReference type="Gene3D" id="1.10.10.10">
    <property type="entry name" value="Winged helix-like DNA-binding domain superfamily/Winged helix DNA-binding domain"/>
    <property type="match status" value="1"/>
</dbReference>
<name>A0A7V8SZN7_9BACT</name>
<dbReference type="SUPFAM" id="SSF46785">
    <property type="entry name" value="Winged helix' DNA-binding domain"/>
    <property type="match status" value="1"/>
</dbReference>